<organism evidence="2 3">
    <name type="scientific">Paraburkholderia phytofirmans (strain DSM 17436 / LMG 22146 / PsJN)</name>
    <name type="common">Burkholderia phytofirmans</name>
    <dbReference type="NCBI Taxonomy" id="398527"/>
    <lineage>
        <taxon>Bacteria</taxon>
        <taxon>Pseudomonadati</taxon>
        <taxon>Pseudomonadota</taxon>
        <taxon>Betaproteobacteria</taxon>
        <taxon>Burkholderiales</taxon>
        <taxon>Burkholderiaceae</taxon>
        <taxon>Paraburkholderia</taxon>
    </lineage>
</organism>
<feature type="compositionally biased region" description="Polar residues" evidence="1">
    <location>
        <begin position="59"/>
        <end position="89"/>
    </location>
</feature>
<dbReference type="eggNOG" id="COG3234">
    <property type="taxonomic scope" value="Bacteria"/>
</dbReference>
<dbReference type="STRING" id="398527.Bphyt_6592"/>
<evidence type="ECO:0000313" key="2">
    <source>
        <dbReference type="EMBL" id="ACD20891.1"/>
    </source>
</evidence>
<dbReference type="InterPro" id="IPR009558">
    <property type="entry name" value="DUF1175"/>
</dbReference>
<gene>
    <name evidence="2" type="ordered locus">Bphyt_6592</name>
</gene>
<dbReference type="Pfam" id="PF06672">
    <property type="entry name" value="DUF1175"/>
    <property type="match status" value="1"/>
</dbReference>
<proteinExistence type="predicted"/>
<evidence type="ECO:0000256" key="1">
    <source>
        <dbReference type="SAM" id="MobiDB-lite"/>
    </source>
</evidence>
<evidence type="ECO:0008006" key="4">
    <source>
        <dbReference type="Google" id="ProtNLM"/>
    </source>
</evidence>
<dbReference type="Gene3D" id="3.90.1720.10">
    <property type="entry name" value="endopeptidase domain like (from Nostoc punctiforme)"/>
    <property type="match status" value="1"/>
</dbReference>
<name>B2TBF3_PARPJ</name>
<evidence type="ECO:0000313" key="3">
    <source>
        <dbReference type="Proteomes" id="UP000001739"/>
    </source>
</evidence>
<reference evidence="2 3" key="1">
    <citation type="journal article" date="2011" name="J. Bacteriol.">
        <title>Complete genome sequence of the plant growth-promoting endophyte Burkholderia phytofirmans strain PsJN.</title>
        <authorList>
            <person name="Weilharter A."/>
            <person name="Mitter B."/>
            <person name="Shin M.V."/>
            <person name="Chain P.S."/>
            <person name="Nowak J."/>
            <person name="Sessitsch A."/>
        </authorList>
    </citation>
    <scope>NUCLEOTIDE SEQUENCE [LARGE SCALE GENOMIC DNA]</scope>
    <source>
        <strain evidence="3">DSM 17436 / LMG 22146 / PsJN</strain>
    </source>
</reference>
<dbReference type="Proteomes" id="UP000001739">
    <property type="component" value="Chromosome 2"/>
</dbReference>
<dbReference type="AlphaFoldDB" id="B2TBF3"/>
<feature type="region of interest" description="Disordered" evidence="1">
    <location>
        <begin position="20"/>
        <end position="94"/>
    </location>
</feature>
<dbReference type="EMBL" id="CP001053">
    <property type="protein sequence ID" value="ACD20891.1"/>
    <property type="molecule type" value="Genomic_DNA"/>
</dbReference>
<protein>
    <recommendedName>
        <fullName evidence="4">Tat pathway signal sequence</fullName>
    </recommendedName>
</protein>
<sequence length="327" mass="35790" precursor="true">MRRLRVFDAAIAARALERVTGREDAAQPAHAAQSTHAMQPTHAARSAHATQPTHAARSTHATQPTHAAQSTHATQPTHAAQSTHATQPSHAELPTTRAFPTTRRAWLASTAAAFAIATLAPCAHALTSTTASPDPDALSPQQSAAFRAWFVRIVDQQMRRGPTPRWTQRDCAGLVRFAVNETLRPHDTRWLRANGMTSLADTSSMPPELQLSASQRGIANRWTQLDGSTGAYASAIALIQRNSRFVSKDVNQALPGDLLFFDQGDDQHLMIWLDRYIAYHTGTVTPTDTGLRAVAVSDLMQWKDSRWQPLDGNPNFVGVFRLDFLTP</sequence>
<accession>B2TBF3</accession>
<dbReference type="KEGG" id="bpy:Bphyt_6592"/>
<dbReference type="HOGENOM" id="CLU_086914_0_0_4"/>